<keyword evidence="1" id="KW-0472">Membrane</keyword>
<evidence type="ECO:0008006" key="4">
    <source>
        <dbReference type="Google" id="ProtNLM"/>
    </source>
</evidence>
<name>A0ABP9G460_9SPHI</name>
<feature type="transmembrane region" description="Helical" evidence="1">
    <location>
        <begin position="6"/>
        <end position="25"/>
    </location>
</feature>
<keyword evidence="1" id="KW-0812">Transmembrane</keyword>
<organism evidence="2 3">
    <name type="scientific">Mucilaginibacter defluvii</name>
    <dbReference type="NCBI Taxonomy" id="1196019"/>
    <lineage>
        <taxon>Bacteria</taxon>
        <taxon>Pseudomonadati</taxon>
        <taxon>Bacteroidota</taxon>
        <taxon>Sphingobacteriia</taxon>
        <taxon>Sphingobacteriales</taxon>
        <taxon>Sphingobacteriaceae</taxon>
        <taxon>Mucilaginibacter</taxon>
    </lineage>
</organism>
<comment type="caution">
    <text evidence="2">The sequence shown here is derived from an EMBL/GenBank/DDBJ whole genome shotgun (WGS) entry which is preliminary data.</text>
</comment>
<protein>
    <recommendedName>
        <fullName evidence="4">PH (Pleckstrin Homology) domain-containing protein</fullName>
    </recommendedName>
</protein>
<keyword evidence="1" id="KW-1133">Transmembrane helix</keyword>
<evidence type="ECO:0000313" key="3">
    <source>
        <dbReference type="Proteomes" id="UP001501436"/>
    </source>
</evidence>
<dbReference type="EMBL" id="BAABJI010000004">
    <property type="protein sequence ID" value="GAA4927899.1"/>
    <property type="molecule type" value="Genomic_DNA"/>
</dbReference>
<proteinExistence type="predicted"/>
<reference evidence="3" key="1">
    <citation type="journal article" date="2019" name="Int. J. Syst. Evol. Microbiol.">
        <title>The Global Catalogue of Microorganisms (GCM) 10K type strain sequencing project: providing services to taxonomists for standard genome sequencing and annotation.</title>
        <authorList>
            <consortium name="The Broad Institute Genomics Platform"/>
            <consortium name="The Broad Institute Genome Sequencing Center for Infectious Disease"/>
            <person name="Wu L."/>
            <person name="Ma J."/>
        </authorList>
    </citation>
    <scope>NUCLEOTIDE SEQUENCE [LARGE SCALE GENOMIC DNA]</scope>
    <source>
        <strain evidence="3">JCM 18283</strain>
    </source>
</reference>
<accession>A0ABP9G460</accession>
<keyword evidence="3" id="KW-1185">Reference proteome</keyword>
<evidence type="ECO:0000256" key="1">
    <source>
        <dbReference type="SAM" id="Phobius"/>
    </source>
</evidence>
<evidence type="ECO:0000313" key="2">
    <source>
        <dbReference type="EMBL" id="GAA4927899.1"/>
    </source>
</evidence>
<dbReference type="Proteomes" id="UP001501436">
    <property type="component" value="Unassembled WGS sequence"/>
</dbReference>
<gene>
    <name evidence="2" type="ORF">GCM10023313_35600</name>
</gene>
<sequence length="104" mass="12114">MWTLIISPFIVIGIGGILFFVRKYFLPAIKKQIILTIDKEKIVITESKKTIYWADVEEVKIRFNAALVLTMNDGSEIHIETRYLPINADKLLEEIEAYFYNANF</sequence>